<keyword evidence="2" id="KW-1185">Reference proteome</keyword>
<name>A0ABV6BPU5_9FLAO</name>
<reference evidence="1 2" key="1">
    <citation type="submission" date="2024-09" db="EMBL/GenBank/DDBJ databases">
        <authorList>
            <person name="Sun Q."/>
            <person name="Mori K."/>
        </authorList>
    </citation>
    <scope>NUCLEOTIDE SEQUENCE [LARGE SCALE GENOMIC DNA]</scope>
    <source>
        <strain evidence="1 2">CGMCC 1.12926</strain>
    </source>
</reference>
<dbReference type="RefSeq" id="WP_379684979.1">
    <property type="nucleotide sequence ID" value="NZ_JBHLYW010000008.1"/>
</dbReference>
<sequence length="163" mass="19159">MNSIKLIGFAALLFQLFYSDGLEKKIMGDWEYQYSIIDNRPQKLEIHYIFPVEKMIFEKCNDQKDIQKMPITVKELRKTNAFKNISCKTYNNGKLIDTYFPVLLTGATSKDTTYSVTNYGNRLKSDYFIRRIAKDTLIVSDGTIYTITGKRYTYVKHIYVKKR</sequence>
<protein>
    <recommendedName>
        <fullName evidence="3">Lipocalin-like domain-containing protein</fullName>
    </recommendedName>
</protein>
<proteinExistence type="predicted"/>
<accession>A0ABV6BPU5</accession>
<gene>
    <name evidence="1" type="ORF">ACFFLS_10540</name>
</gene>
<organism evidence="1 2">
    <name type="scientific">Flavobacterium procerum</name>
    <dbReference type="NCBI Taxonomy" id="1455569"/>
    <lineage>
        <taxon>Bacteria</taxon>
        <taxon>Pseudomonadati</taxon>
        <taxon>Bacteroidota</taxon>
        <taxon>Flavobacteriia</taxon>
        <taxon>Flavobacteriales</taxon>
        <taxon>Flavobacteriaceae</taxon>
        <taxon>Flavobacterium</taxon>
    </lineage>
</organism>
<evidence type="ECO:0008006" key="3">
    <source>
        <dbReference type="Google" id="ProtNLM"/>
    </source>
</evidence>
<comment type="caution">
    <text evidence="1">The sequence shown here is derived from an EMBL/GenBank/DDBJ whole genome shotgun (WGS) entry which is preliminary data.</text>
</comment>
<evidence type="ECO:0000313" key="1">
    <source>
        <dbReference type="EMBL" id="MFC0077480.1"/>
    </source>
</evidence>
<evidence type="ECO:0000313" key="2">
    <source>
        <dbReference type="Proteomes" id="UP001589734"/>
    </source>
</evidence>
<dbReference type="EMBL" id="JBHLYW010000008">
    <property type="protein sequence ID" value="MFC0077480.1"/>
    <property type="molecule type" value="Genomic_DNA"/>
</dbReference>
<dbReference type="Proteomes" id="UP001589734">
    <property type="component" value="Unassembled WGS sequence"/>
</dbReference>